<sequence length="187" mass="21384">MLSCCINRFQNGSASTNAAACPTHGRPFFGRRTCHSSARPPEDKSKMSTLHEALEVLPRVVRAGAVPRVAKLSKLLWLRWVLCQHFLFQSDQELRQRRRAHQHGARLWQPRCKQSLPQSGMEGQPRRRAHQHGAPDMERQQRRRAHQVCVQLTSHQMDSDVLSPWTFGASVPYEAFVTCIAPCFCLF</sequence>
<feature type="region of interest" description="Disordered" evidence="1">
    <location>
        <begin position="114"/>
        <end position="140"/>
    </location>
</feature>
<dbReference type="Proteomes" id="UP000626109">
    <property type="component" value="Unassembled WGS sequence"/>
</dbReference>
<proteinExistence type="predicted"/>
<evidence type="ECO:0000313" key="3">
    <source>
        <dbReference type="Proteomes" id="UP000626109"/>
    </source>
</evidence>
<protein>
    <submittedName>
        <fullName evidence="2">Uncharacterized protein</fullName>
    </submittedName>
</protein>
<dbReference type="EMBL" id="CAJNNW010015908">
    <property type="protein sequence ID" value="CAE8658255.1"/>
    <property type="molecule type" value="Genomic_DNA"/>
</dbReference>
<dbReference type="AlphaFoldDB" id="A0A813IX85"/>
<accession>A0A813IX85</accession>
<gene>
    <name evidence="2" type="ORF">PGLA2088_LOCUS13342</name>
</gene>
<comment type="caution">
    <text evidence="2">The sequence shown here is derived from an EMBL/GenBank/DDBJ whole genome shotgun (WGS) entry which is preliminary data.</text>
</comment>
<evidence type="ECO:0000256" key="1">
    <source>
        <dbReference type="SAM" id="MobiDB-lite"/>
    </source>
</evidence>
<name>A0A813IX85_POLGL</name>
<evidence type="ECO:0000313" key="2">
    <source>
        <dbReference type="EMBL" id="CAE8658255.1"/>
    </source>
</evidence>
<reference evidence="2" key="1">
    <citation type="submission" date="2021-02" db="EMBL/GenBank/DDBJ databases">
        <authorList>
            <person name="Dougan E. K."/>
            <person name="Rhodes N."/>
            <person name="Thang M."/>
            <person name="Chan C."/>
        </authorList>
    </citation>
    <scope>NUCLEOTIDE SEQUENCE</scope>
</reference>
<organism evidence="2 3">
    <name type="scientific">Polarella glacialis</name>
    <name type="common">Dinoflagellate</name>
    <dbReference type="NCBI Taxonomy" id="89957"/>
    <lineage>
        <taxon>Eukaryota</taxon>
        <taxon>Sar</taxon>
        <taxon>Alveolata</taxon>
        <taxon>Dinophyceae</taxon>
        <taxon>Suessiales</taxon>
        <taxon>Suessiaceae</taxon>
        <taxon>Polarella</taxon>
    </lineage>
</organism>